<comment type="caution">
    <text evidence="8">The sequence shown here is derived from an EMBL/GenBank/DDBJ whole genome shotgun (WGS) entry which is preliminary data.</text>
</comment>
<accession>A0A3D8L2A3</accession>
<dbReference type="SUPFAM" id="SSF51316">
    <property type="entry name" value="Mss4-like"/>
    <property type="match status" value="1"/>
</dbReference>
<evidence type="ECO:0000256" key="5">
    <source>
        <dbReference type="ARBA" id="ARBA00023002"/>
    </source>
</evidence>
<dbReference type="InterPro" id="IPR011057">
    <property type="entry name" value="Mss4-like_sf"/>
</dbReference>
<dbReference type="PANTHER" id="PTHR46081">
    <property type="entry name" value="PEPTIDE METHIONINE SULFOXIDE REDUCTASE 2"/>
    <property type="match status" value="1"/>
</dbReference>
<evidence type="ECO:0000256" key="2">
    <source>
        <dbReference type="ARBA" id="ARBA00012499"/>
    </source>
</evidence>
<keyword evidence="9" id="KW-1185">Reference proteome</keyword>
<evidence type="ECO:0000256" key="6">
    <source>
        <dbReference type="ARBA" id="ARBA00048488"/>
    </source>
</evidence>
<dbReference type="RefSeq" id="WP_115568281.1">
    <property type="nucleotide sequence ID" value="NZ_QRGR01000042.1"/>
</dbReference>
<proteinExistence type="predicted"/>
<dbReference type="GO" id="GO:0006979">
    <property type="term" value="P:response to oxidative stress"/>
    <property type="evidence" value="ECO:0007669"/>
    <property type="project" value="InterPro"/>
</dbReference>
<dbReference type="EC" id="1.8.4.12" evidence="2"/>
<evidence type="ECO:0000313" key="9">
    <source>
        <dbReference type="Proteomes" id="UP000256708"/>
    </source>
</evidence>
<dbReference type="Gene3D" id="2.170.150.20">
    <property type="entry name" value="Peptide methionine sulfoxide reductase"/>
    <property type="match status" value="1"/>
</dbReference>
<dbReference type="Pfam" id="PF01641">
    <property type="entry name" value="SelR"/>
    <property type="match status" value="1"/>
</dbReference>
<evidence type="ECO:0000259" key="7">
    <source>
        <dbReference type="PROSITE" id="PS51790"/>
    </source>
</evidence>
<organism evidence="8 9">
    <name type="scientific">Pontibacter diazotrophicus</name>
    <dbReference type="NCBI Taxonomy" id="1400979"/>
    <lineage>
        <taxon>Bacteria</taxon>
        <taxon>Pseudomonadati</taxon>
        <taxon>Bacteroidota</taxon>
        <taxon>Cytophagia</taxon>
        <taxon>Cytophagales</taxon>
        <taxon>Hymenobacteraceae</taxon>
        <taxon>Pontibacter</taxon>
    </lineage>
</organism>
<dbReference type="AlphaFoldDB" id="A0A3D8L2A3"/>
<dbReference type="GO" id="GO:0030091">
    <property type="term" value="P:protein repair"/>
    <property type="evidence" value="ECO:0007669"/>
    <property type="project" value="InterPro"/>
</dbReference>
<evidence type="ECO:0000256" key="1">
    <source>
        <dbReference type="ARBA" id="ARBA00001947"/>
    </source>
</evidence>
<comment type="catalytic activity">
    <reaction evidence="6">
        <text>L-methionyl-[protein] + [thioredoxin]-disulfide + H2O = L-methionyl-(R)-S-oxide-[protein] + [thioredoxin]-dithiol</text>
        <dbReference type="Rhea" id="RHEA:24164"/>
        <dbReference type="Rhea" id="RHEA-COMP:10698"/>
        <dbReference type="Rhea" id="RHEA-COMP:10700"/>
        <dbReference type="Rhea" id="RHEA-COMP:12313"/>
        <dbReference type="Rhea" id="RHEA-COMP:12314"/>
        <dbReference type="ChEBI" id="CHEBI:15377"/>
        <dbReference type="ChEBI" id="CHEBI:16044"/>
        <dbReference type="ChEBI" id="CHEBI:29950"/>
        <dbReference type="ChEBI" id="CHEBI:45764"/>
        <dbReference type="ChEBI" id="CHEBI:50058"/>
        <dbReference type="EC" id="1.8.4.12"/>
    </reaction>
</comment>
<sequence length="136" mass="15299">MKTTNIKVAKDPSAYNTLTPEEARIIVNKGTEYPGTGEYEHNRAEGVYLCKRCNNPLYTSEYKFESHCGWPSFDDEIPGAVKRVPDADGRRTEIVCANCGAHLGHVFKGEYMTPKNVRHCVNSLSMNFVPVEELDK</sequence>
<dbReference type="GO" id="GO:0033743">
    <property type="term" value="F:peptide-methionine (R)-S-oxide reductase activity"/>
    <property type="evidence" value="ECO:0007669"/>
    <property type="project" value="UniProtKB-EC"/>
</dbReference>
<dbReference type="PROSITE" id="PS51790">
    <property type="entry name" value="MSRB"/>
    <property type="match status" value="1"/>
</dbReference>
<protein>
    <recommendedName>
        <fullName evidence="2">peptide-methionine (R)-S-oxide reductase</fullName>
        <ecNumber evidence="2">1.8.4.12</ecNumber>
    </recommendedName>
</protein>
<evidence type="ECO:0000313" key="8">
    <source>
        <dbReference type="EMBL" id="RDV11473.1"/>
    </source>
</evidence>
<dbReference type="InterPro" id="IPR028427">
    <property type="entry name" value="Met_Sox_Rdtase_MsrB"/>
</dbReference>
<feature type="domain" description="MsrB" evidence="7">
    <location>
        <begin position="11"/>
        <end position="131"/>
    </location>
</feature>
<evidence type="ECO:0000256" key="4">
    <source>
        <dbReference type="ARBA" id="ARBA00022833"/>
    </source>
</evidence>
<reference evidence="9" key="1">
    <citation type="submission" date="2018-08" db="EMBL/GenBank/DDBJ databases">
        <authorList>
            <person name="Liu Z.-W."/>
            <person name="Du Z.-J."/>
        </authorList>
    </citation>
    <scope>NUCLEOTIDE SEQUENCE [LARGE SCALE GENOMIC DNA]</scope>
    <source>
        <strain evidence="9">H4X</strain>
    </source>
</reference>
<comment type="cofactor">
    <cofactor evidence="1">
        <name>Zn(2+)</name>
        <dbReference type="ChEBI" id="CHEBI:29105"/>
    </cofactor>
</comment>
<keyword evidence="5 8" id="KW-0560">Oxidoreductase</keyword>
<dbReference type="NCBIfam" id="TIGR00357">
    <property type="entry name" value="peptide-methionine (R)-S-oxide reductase MsrB"/>
    <property type="match status" value="1"/>
</dbReference>
<dbReference type="EMBL" id="QRGR01000042">
    <property type="protein sequence ID" value="RDV11473.1"/>
    <property type="molecule type" value="Genomic_DNA"/>
</dbReference>
<gene>
    <name evidence="8" type="ORF">DXT99_24760</name>
</gene>
<dbReference type="OrthoDB" id="4174719at2"/>
<keyword evidence="3" id="KW-0479">Metal-binding</keyword>
<name>A0A3D8L2A3_9BACT</name>
<evidence type="ECO:0000256" key="3">
    <source>
        <dbReference type="ARBA" id="ARBA00022723"/>
    </source>
</evidence>
<keyword evidence="4" id="KW-0862">Zinc</keyword>
<dbReference type="NCBIfam" id="NF004036">
    <property type="entry name" value="PRK05508.1"/>
    <property type="match status" value="1"/>
</dbReference>
<dbReference type="InterPro" id="IPR002579">
    <property type="entry name" value="Met_Sox_Rdtase_MsrB_dom"/>
</dbReference>
<dbReference type="PANTHER" id="PTHR46081:SF8">
    <property type="entry name" value="PEPTIDE METHIONINE SULFOXIDE REDUCTASE 2"/>
    <property type="match status" value="1"/>
</dbReference>
<dbReference type="GO" id="GO:0046872">
    <property type="term" value="F:metal ion binding"/>
    <property type="evidence" value="ECO:0007669"/>
    <property type="project" value="UniProtKB-KW"/>
</dbReference>
<dbReference type="Proteomes" id="UP000256708">
    <property type="component" value="Unassembled WGS sequence"/>
</dbReference>